<dbReference type="InterPro" id="IPR001227">
    <property type="entry name" value="Ac_transferase_dom_sf"/>
</dbReference>
<dbReference type="GO" id="GO:0031177">
    <property type="term" value="F:phosphopantetheine binding"/>
    <property type="evidence" value="ECO:0007669"/>
    <property type="project" value="InterPro"/>
</dbReference>
<dbReference type="Pfam" id="PF00698">
    <property type="entry name" value="Acyl_transf_1"/>
    <property type="match status" value="1"/>
</dbReference>
<dbReference type="Gene3D" id="3.40.47.10">
    <property type="match status" value="1"/>
</dbReference>
<dbReference type="Proteomes" id="UP000007129">
    <property type="component" value="Unassembled WGS sequence"/>
</dbReference>
<feature type="domain" description="Ketosynthase family 3 (KS3)" evidence="10">
    <location>
        <begin position="377"/>
        <end position="800"/>
    </location>
</feature>
<dbReference type="SUPFAM" id="SSF55048">
    <property type="entry name" value="Probable ACP-binding domain of malonyl-CoA ACP transacylase"/>
    <property type="match status" value="1"/>
</dbReference>
<feature type="region of interest" description="C-terminal hotdog fold" evidence="7">
    <location>
        <begin position="1422"/>
        <end position="1575"/>
    </location>
</feature>
<comment type="caution">
    <text evidence="12">The sequence shown here is derived from an EMBL/GenBank/DDBJ whole genome shotgun (WGS) entry which is preliminary data.</text>
</comment>
<dbReference type="Pfam" id="PF00326">
    <property type="entry name" value="Peptidase_S9"/>
    <property type="match status" value="1"/>
</dbReference>
<dbReference type="InterPro" id="IPR016035">
    <property type="entry name" value="Acyl_Trfase/lysoPLipase"/>
</dbReference>
<dbReference type="PROSITE" id="PS00606">
    <property type="entry name" value="KS3_1"/>
    <property type="match status" value="1"/>
</dbReference>
<dbReference type="PROSITE" id="PS52019">
    <property type="entry name" value="PKS_MFAS_DH"/>
    <property type="match status" value="1"/>
</dbReference>
<evidence type="ECO:0000256" key="7">
    <source>
        <dbReference type="PROSITE-ProRule" id="PRU01363"/>
    </source>
</evidence>
<dbReference type="GO" id="GO:0006633">
    <property type="term" value="P:fatty acid biosynthetic process"/>
    <property type="evidence" value="ECO:0007669"/>
    <property type="project" value="InterPro"/>
</dbReference>
<dbReference type="InterPro" id="IPR020841">
    <property type="entry name" value="PKS_Beta-ketoAc_synthase_dom"/>
</dbReference>
<feature type="domain" description="PKS/mFAS DH" evidence="11">
    <location>
        <begin position="1271"/>
        <end position="1575"/>
    </location>
</feature>
<name>K2R8L0_MACPH</name>
<dbReference type="GO" id="GO:0032259">
    <property type="term" value="P:methylation"/>
    <property type="evidence" value="ECO:0007669"/>
    <property type="project" value="UniProtKB-KW"/>
</dbReference>
<protein>
    <submittedName>
        <fullName evidence="12">Beta-ketoacyl synthase</fullName>
    </submittedName>
</protein>
<dbReference type="InterPro" id="IPR006162">
    <property type="entry name" value="Ppantetheine_attach_site"/>
</dbReference>
<feature type="region of interest" description="Disordered" evidence="8">
    <location>
        <begin position="1617"/>
        <end position="1640"/>
    </location>
</feature>
<dbReference type="InterPro" id="IPR036736">
    <property type="entry name" value="ACP-like_sf"/>
</dbReference>
<dbReference type="STRING" id="1126212.K2R8L0"/>
<dbReference type="VEuPathDB" id="FungiDB:MPH_03977"/>
<dbReference type="InterPro" id="IPR029063">
    <property type="entry name" value="SAM-dependent_MTases_sf"/>
</dbReference>
<dbReference type="Gene3D" id="3.40.366.10">
    <property type="entry name" value="Malonyl-Coenzyme A Acyl Carrier Protein, domain 2"/>
    <property type="match status" value="2"/>
</dbReference>
<evidence type="ECO:0000256" key="1">
    <source>
        <dbReference type="ARBA" id="ARBA00005179"/>
    </source>
</evidence>
<dbReference type="Pfam" id="PF00550">
    <property type="entry name" value="PP-binding"/>
    <property type="match status" value="2"/>
</dbReference>
<dbReference type="SMART" id="SM00827">
    <property type="entry name" value="PKS_AT"/>
    <property type="match status" value="1"/>
</dbReference>
<dbReference type="Gene3D" id="1.10.1200.10">
    <property type="entry name" value="ACP-like"/>
    <property type="match status" value="2"/>
</dbReference>
<dbReference type="InterPro" id="IPR042104">
    <property type="entry name" value="PKS_dehydratase_sf"/>
</dbReference>
<dbReference type="PROSITE" id="PS00012">
    <property type="entry name" value="PHOSPHOPANTETHEINE"/>
    <property type="match status" value="1"/>
</dbReference>
<dbReference type="GO" id="GO:0006508">
    <property type="term" value="P:proteolysis"/>
    <property type="evidence" value="ECO:0007669"/>
    <property type="project" value="InterPro"/>
</dbReference>
<dbReference type="Pfam" id="PF16073">
    <property type="entry name" value="SAT"/>
    <property type="match status" value="1"/>
</dbReference>
<dbReference type="InterPro" id="IPR020806">
    <property type="entry name" value="PKS_PP-bd"/>
</dbReference>
<dbReference type="InterPro" id="IPR014030">
    <property type="entry name" value="Ketoacyl_synth_N"/>
</dbReference>
<dbReference type="SUPFAM" id="SSF53901">
    <property type="entry name" value="Thiolase-like"/>
    <property type="match status" value="1"/>
</dbReference>
<dbReference type="HOGENOM" id="CLU_000022_6_3_1"/>
<feature type="domain" description="Carrier" evidence="9">
    <location>
        <begin position="1737"/>
        <end position="1811"/>
    </location>
</feature>
<feature type="compositionally biased region" description="Low complexity" evidence="8">
    <location>
        <begin position="1618"/>
        <end position="1628"/>
    </location>
</feature>
<evidence type="ECO:0000313" key="13">
    <source>
        <dbReference type="Proteomes" id="UP000007129"/>
    </source>
</evidence>
<dbReference type="Gene3D" id="3.40.50.150">
    <property type="entry name" value="Vaccinia Virus protein VP39"/>
    <property type="match status" value="1"/>
</dbReference>
<evidence type="ECO:0000256" key="5">
    <source>
        <dbReference type="ARBA" id="ARBA00022679"/>
    </source>
</evidence>
<dbReference type="GO" id="GO:0004312">
    <property type="term" value="F:fatty acid synthase activity"/>
    <property type="evidence" value="ECO:0007669"/>
    <property type="project" value="TreeGrafter"/>
</dbReference>
<evidence type="ECO:0000259" key="9">
    <source>
        <dbReference type="PROSITE" id="PS50075"/>
    </source>
</evidence>
<dbReference type="InParanoid" id="K2R8L0"/>
<keyword evidence="3" id="KW-0597">Phosphoprotein</keyword>
<evidence type="ECO:0000256" key="4">
    <source>
        <dbReference type="ARBA" id="ARBA00022603"/>
    </source>
</evidence>
<evidence type="ECO:0000259" key="10">
    <source>
        <dbReference type="PROSITE" id="PS52004"/>
    </source>
</evidence>
<dbReference type="SUPFAM" id="SSF53335">
    <property type="entry name" value="S-adenosyl-L-methionine-dependent methyltransferases"/>
    <property type="match status" value="1"/>
</dbReference>
<dbReference type="GO" id="GO:0004315">
    <property type="term" value="F:3-oxoacyl-[acyl-carrier-protein] synthase activity"/>
    <property type="evidence" value="ECO:0007669"/>
    <property type="project" value="InterPro"/>
</dbReference>
<evidence type="ECO:0000259" key="11">
    <source>
        <dbReference type="PROSITE" id="PS52019"/>
    </source>
</evidence>
<evidence type="ECO:0000256" key="8">
    <source>
        <dbReference type="SAM" id="MobiDB-lite"/>
    </source>
</evidence>
<dbReference type="SUPFAM" id="SSF47336">
    <property type="entry name" value="ACP-like"/>
    <property type="match status" value="2"/>
</dbReference>
<dbReference type="Pfam" id="PF08242">
    <property type="entry name" value="Methyltransf_12"/>
    <property type="match status" value="1"/>
</dbReference>
<dbReference type="Gene3D" id="3.10.129.110">
    <property type="entry name" value="Polyketide synthase dehydratase"/>
    <property type="match status" value="1"/>
</dbReference>
<dbReference type="Pfam" id="PF18558">
    <property type="entry name" value="HTH_51"/>
    <property type="match status" value="1"/>
</dbReference>
<dbReference type="InterPro" id="IPR013217">
    <property type="entry name" value="Methyltransf_12"/>
</dbReference>
<reference evidence="12 13" key="1">
    <citation type="journal article" date="2012" name="BMC Genomics">
        <title>Tools to kill: Genome of one of the most destructive plant pathogenic fungi Macrophomina phaseolina.</title>
        <authorList>
            <person name="Islam M.S."/>
            <person name="Haque M.S."/>
            <person name="Islam M.M."/>
            <person name="Emdad E.M."/>
            <person name="Halim A."/>
            <person name="Hossen Q.M.M."/>
            <person name="Hossain M.Z."/>
            <person name="Ahmed B."/>
            <person name="Rahim S."/>
            <person name="Rahman M.S."/>
            <person name="Alam M.M."/>
            <person name="Hou S."/>
            <person name="Wan X."/>
            <person name="Saito J.A."/>
            <person name="Alam M."/>
        </authorList>
    </citation>
    <scope>NUCLEOTIDE SEQUENCE [LARGE SCALE GENOMIC DNA]</scope>
    <source>
        <strain evidence="12 13">MS6</strain>
    </source>
</reference>
<dbReference type="InterPro" id="IPR013094">
    <property type="entry name" value="AB_hydrolase_3"/>
</dbReference>
<dbReference type="InterPro" id="IPR016039">
    <property type="entry name" value="Thiolase-like"/>
</dbReference>
<dbReference type="PROSITE" id="PS50075">
    <property type="entry name" value="CARRIER"/>
    <property type="match status" value="2"/>
</dbReference>
<gene>
    <name evidence="12" type="ORF">MPH_03977</name>
</gene>
<feature type="region of interest" description="Disordered" evidence="8">
    <location>
        <begin position="1583"/>
        <end position="1602"/>
    </location>
</feature>
<dbReference type="eggNOG" id="KOG1202">
    <property type="taxonomic scope" value="Eukaryota"/>
</dbReference>
<sequence>MTLSPCPPAPSVAFFCPQSKAPTEEYLQQLQALLTTHPHLQRLAGDVESLGDAWSILASHRPDIAALPQGQRYVNSLREWITHGRAGPVAGAMSGILSLPLLVVVQTCQYFQFLELAGLSHADFLAGLRNGGGAQGYCGGLLPAFAIACSKDEAEVVAMAAKAMRIALAVGTFGELGDDETIPGPTTIVVRLKYAGQGEDIVNQFPGCYISAVTDPKTISIVGPVPKLQKVTAHARDQGLLVSSMHIRGKVHNPENAELAEILCQICEQHEEFQLPSATALQIPVRSNGDGQPLENSSLTHEAVYTILASRCEWYKLLTEVANDLQKTGIESHTFALYGIGDPVPLAPFHQAHLKVSKIDVFGAIKNARLAEYTYPDDAVAVTGVACRLPGANSLDELWDLMAKGTSTCEEIRLDRIPMGDSFRAAQDAKWTSKQKFYGNFVDDIDKFDNTFFRHNPKEAAHMDVQQRMLLELAFQAMDSSGYLRYHRREDNDDVGCFIGASFVEYQDNTGSFAPTAYTATGMIRAFLCGRISYYFGWRGPAEVIDTACSSSLVAINRAVRAIRTGECKMALTGGVNLMSSVHNYLNLAKAGFLSPTGQCKPFDQSADGYCRSDGAGLVVLKPLKDAIAAGDQIFGVIAGAATNQGGLSASITVPSSPAQVELYRGILNQARMDPEHVSYVEAHGTGTQAGDPLEVASLREVFGGPDRGTPLHLGSIKGNIGHCEAAAGVAGLVKVLAMLHSGSIPPLANFKALNPKIPALQSDKMSIARAAEPWNAPVRAACVNSYGAAGSNAAVLCGESPLKASAISSSCSTFPVLVSAATKESLDAYVRILKAFLNRRTPSIGDLAYTLSERRKRHRFRLAVTASETPGLVRSLDVETGAFEVPQKRKSVVLVFSGQSKQTVGVEKSVYDAYPRFRRYIDTCNDILVSSGYPSILPAIFQTEALLDVLVLQTGTFAVQYASAKCWIDAGVPVDCTIGHSFGELTALTVSGVFSLEDGLKVVAARAKLMMTKWGAERGTMLAIHANQDAVHSIVASTDGLEVACYNAPGSFVVVGTSAAISEAEALLRDDARYKSIRSQRLDVSHGFHSKFTDPLLSELAELAESITFRAPEISIETCTKQSISSIAPEHLVRQTRNPVYFLDAVQRIEQRLGDCIWLEAGMDTSIIPMVKRAVARQDGHSFQAIKFKDASNVNVVLPTATTNLWRQGLEASFWGFLDAAEAGLSPIYLPPYQFQRTAAWLPNIDRATEAQKAAAEVNAKSPEQQSLSPPLRLVTLKGDSGQADKKKDFAVHINTQRFTTIVSGHAVRRQPLCPASLYMECAVMAAQILLGDVSGKALCFDDVSFEAPLGVDQSRNVSISLEETGNHSWKFVLSSTSTSDSRGRQTAHGKGTLRLAKQPKLQSYQRLVADRIKELRGNTRAEKLMAKRAYGLFSQVVHYADFLQGISSITMDGTQAVADIQVSAGHVGGEESTVTQICDTVALDTFIQVAGLLINSSDCCVPDHVFVATGLDSAITSKLCDFSNCKSWTVYAMFSPSSETTAAGDVFVLTNDGSIAMTVLGVRFTRLPISKLEKMLESANRANSTTKAVPDRTSVIRTPPPEAVPELITDVENDWSMSSTSSDSGSPATPDEYEGGEESHLREIISTYTGAAVTDIAPDVNMGDLGVDSLAAVELADDLRNRFGRDISSNDLLMSSFDTLSSLLLSAKPKRPMLPRTQPPKAVSTPPAPPKKVEDGRRQRLLEILAESSGAQVSSIREEETLRDLGLDSLSAVELKSELEEAFSVEVTDEQVHLDSTVREVLQFLGVDGGNAAGNVPSASDPAATGITAHDNNKPVEPATLNDPAATLVECEASFNTKARNCGFTDYWTVVAPKQDELLLAYILEAFKTLGADIRSLAPGDRIPVVKHLPKHRKVMARYHDILSKHNIIKKDGGSYVRSAGRCPEDSSEDLLSAFMDQFPAYRCDAVLISLTGPKLAGCLMGTDDPIALLFGSSKAQRAVEDFYTNSPMLATLTELLVDTITRVVSGSGENTVRILEVGAGFGGTTKRLAEALQGVSRPLKYAFTDIAATLVRSASKKLAKYDWMEFHSLNLEQDPPAWMKGHFDIAIGTNCVHATTNRAATMSRVRDLLNKDGFAVLSEITQIIDWYDVVYGLLDGWWMSTDSDYALVSPETWMRSFAEAGFTSCTYSQGSTPEANSQRLLLASKKQLSLPPRAVRPAVDTVVYKEVDGVQIHADVYLPRESSVHSMPVALLLHGGGHMTLSRKAIRPAQVSFLLENGVLPISFDYRLCPEVNLVDGPITDIRDAYAWAHTELPRVVSRWGVNVDTERVAMIGWSTGGHLAMSTAWTATEVGLQPPKAILSFYGPTDFESGDLDARRAEEYPERQLALEDIIKSLPRRPITHYGATGPTDSTGLGWVRPGDPRSELVLSLFKEGNGLPLLLNGLPSSSSAFSAPSPQLVAAISPLAHVRDGTYTVPTYIIHGENDEIVPYHMAVEFVKHLKEADIEAELLTVPAARHIHDLKLRPGVKGWKEWVEPGYGWIFKKLGL</sequence>
<dbReference type="SMART" id="SM00825">
    <property type="entry name" value="PKS_KS"/>
    <property type="match status" value="1"/>
</dbReference>
<dbReference type="InterPro" id="IPR018201">
    <property type="entry name" value="Ketoacyl_synth_AS"/>
</dbReference>
<dbReference type="CDD" id="cd00833">
    <property type="entry name" value="PKS"/>
    <property type="match status" value="1"/>
</dbReference>
<dbReference type="PROSITE" id="PS52004">
    <property type="entry name" value="KS3_2"/>
    <property type="match status" value="1"/>
</dbReference>
<evidence type="ECO:0000256" key="3">
    <source>
        <dbReference type="ARBA" id="ARBA00022553"/>
    </source>
</evidence>
<dbReference type="Pfam" id="PF16197">
    <property type="entry name" value="KAsynt_C_assoc"/>
    <property type="match status" value="1"/>
</dbReference>
<dbReference type="SMART" id="SM00823">
    <property type="entry name" value="PKS_PP"/>
    <property type="match status" value="2"/>
</dbReference>
<dbReference type="GO" id="GO:0008236">
    <property type="term" value="F:serine-type peptidase activity"/>
    <property type="evidence" value="ECO:0007669"/>
    <property type="project" value="InterPro"/>
</dbReference>
<dbReference type="SUPFAM" id="SSF52151">
    <property type="entry name" value="FabD/lysophospholipase-like"/>
    <property type="match status" value="1"/>
</dbReference>
<dbReference type="Gene3D" id="3.30.70.3290">
    <property type="match status" value="1"/>
</dbReference>
<dbReference type="InterPro" id="IPR049552">
    <property type="entry name" value="PKS_DH_N"/>
</dbReference>
<feature type="domain" description="Carrier" evidence="9">
    <location>
        <begin position="1634"/>
        <end position="1713"/>
    </location>
</feature>
<dbReference type="EMBL" id="AHHD01000177">
    <property type="protein sequence ID" value="EKG18751.1"/>
    <property type="molecule type" value="Genomic_DNA"/>
</dbReference>
<dbReference type="Pfam" id="PF21089">
    <property type="entry name" value="PKS_DH_N"/>
    <property type="match status" value="1"/>
</dbReference>
<feature type="active site" description="Proton donor; for dehydratase activity" evidence="7">
    <location>
        <position position="1486"/>
    </location>
</feature>
<keyword evidence="5" id="KW-0808">Transferase</keyword>
<dbReference type="InterPro" id="IPR009081">
    <property type="entry name" value="PP-bd_ACP"/>
</dbReference>
<dbReference type="GO" id="GO:0008168">
    <property type="term" value="F:methyltransferase activity"/>
    <property type="evidence" value="ECO:0007669"/>
    <property type="project" value="UniProtKB-KW"/>
</dbReference>
<dbReference type="InterPro" id="IPR029058">
    <property type="entry name" value="AB_hydrolase_fold"/>
</dbReference>
<feature type="region of interest" description="N-terminal hotdog fold" evidence="7">
    <location>
        <begin position="1271"/>
        <end position="1402"/>
    </location>
</feature>
<feature type="region of interest" description="Disordered" evidence="8">
    <location>
        <begin position="1712"/>
        <end position="1738"/>
    </location>
</feature>
<dbReference type="Pfam" id="PF02801">
    <property type="entry name" value="Ketoacyl-synt_C"/>
    <property type="match status" value="1"/>
</dbReference>
<evidence type="ECO:0000313" key="12">
    <source>
        <dbReference type="EMBL" id="EKG18751.1"/>
    </source>
</evidence>
<dbReference type="InterPro" id="IPR032821">
    <property type="entry name" value="PKS_assoc"/>
</dbReference>
<dbReference type="InterPro" id="IPR041068">
    <property type="entry name" value="HTH_51"/>
</dbReference>
<comment type="pathway">
    <text evidence="1">Secondary metabolite biosynthesis.</text>
</comment>
<dbReference type="PANTHER" id="PTHR43775">
    <property type="entry name" value="FATTY ACID SYNTHASE"/>
    <property type="match status" value="1"/>
</dbReference>
<dbReference type="InterPro" id="IPR001375">
    <property type="entry name" value="Peptidase_S9_cat"/>
</dbReference>
<dbReference type="PANTHER" id="PTHR43775:SF21">
    <property type="entry name" value="NON-REDUCING POLYKETIDE SYNTHASE AUSA-RELATED"/>
    <property type="match status" value="1"/>
</dbReference>
<feature type="active site" description="Proton acceptor; for dehydratase activity" evidence="7">
    <location>
        <position position="1307"/>
    </location>
</feature>
<accession>K2R8L0</accession>
<dbReference type="GO" id="GO:0044550">
    <property type="term" value="P:secondary metabolite biosynthetic process"/>
    <property type="evidence" value="ECO:0007669"/>
    <property type="project" value="TreeGrafter"/>
</dbReference>
<dbReference type="Pfam" id="PF07859">
    <property type="entry name" value="Abhydrolase_3"/>
    <property type="match status" value="1"/>
</dbReference>
<dbReference type="InterPro" id="IPR014031">
    <property type="entry name" value="Ketoacyl_synth_C"/>
</dbReference>
<dbReference type="Pfam" id="PF00109">
    <property type="entry name" value="ketoacyl-synt"/>
    <property type="match status" value="1"/>
</dbReference>
<keyword evidence="6" id="KW-0511">Multifunctional enzyme</keyword>
<keyword evidence="4" id="KW-0489">Methyltransferase</keyword>
<dbReference type="InterPro" id="IPR050091">
    <property type="entry name" value="PKS_NRPS_Biosynth_Enz"/>
</dbReference>
<proteinExistence type="predicted"/>
<dbReference type="InterPro" id="IPR049900">
    <property type="entry name" value="PKS_mFAS_DH"/>
</dbReference>
<evidence type="ECO:0000256" key="6">
    <source>
        <dbReference type="ARBA" id="ARBA00023268"/>
    </source>
</evidence>
<evidence type="ECO:0000256" key="2">
    <source>
        <dbReference type="ARBA" id="ARBA00022450"/>
    </source>
</evidence>
<dbReference type="InterPro" id="IPR014043">
    <property type="entry name" value="Acyl_transferase_dom"/>
</dbReference>
<dbReference type="InterPro" id="IPR016036">
    <property type="entry name" value="Malonyl_transacylase_ACP-bd"/>
</dbReference>
<dbReference type="Gene3D" id="3.40.50.1820">
    <property type="entry name" value="alpha/beta hydrolase"/>
    <property type="match status" value="1"/>
</dbReference>
<dbReference type="OrthoDB" id="429813at2759"/>
<organism evidence="12 13">
    <name type="scientific">Macrophomina phaseolina (strain MS6)</name>
    <name type="common">Charcoal rot fungus</name>
    <dbReference type="NCBI Taxonomy" id="1126212"/>
    <lineage>
        <taxon>Eukaryota</taxon>
        <taxon>Fungi</taxon>
        <taxon>Dikarya</taxon>
        <taxon>Ascomycota</taxon>
        <taxon>Pezizomycotina</taxon>
        <taxon>Dothideomycetes</taxon>
        <taxon>Dothideomycetes incertae sedis</taxon>
        <taxon>Botryosphaeriales</taxon>
        <taxon>Botryosphaeriaceae</taxon>
        <taxon>Macrophomina</taxon>
    </lineage>
</organism>
<keyword evidence="2" id="KW-0596">Phosphopantetheine</keyword>
<dbReference type="InterPro" id="IPR032088">
    <property type="entry name" value="SAT"/>
</dbReference>
<dbReference type="SUPFAM" id="SSF53474">
    <property type="entry name" value="alpha/beta-Hydrolases"/>
    <property type="match status" value="1"/>
</dbReference>